<evidence type="ECO:0000313" key="8">
    <source>
        <dbReference type="Proteomes" id="UP001056384"/>
    </source>
</evidence>
<reference evidence="7" key="1">
    <citation type="submission" date="2022-06" db="EMBL/GenBank/DDBJ databases">
        <title>Complete genome sequences of two strains of the flax pathogen Septoria linicola.</title>
        <authorList>
            <person name="Lapalu N."/>
            <person name="Simon A."/>
            <person name="Demenou B."/>
            <person name="Paumier D."/>
            <person name="Guillot M.-P."/>
            <person name="Gout L."/>
            <person name="Valade R."/>
        </authorList>
    </citation>
    <scope>NUCLEOTIDE SEQUENCE</scope>
    <source>
        <strain evidence="7">SE15195</strain>
    </source>
</reference>
<dbReference type="FunFam" id="1.20.1250.20:FF:000289">
    <property type="entry name" value="Acetyl-coenzyme A transporter 1"/>
    <property type="match status" value="1"/>
</dbReference>
<comment type="subcellular location">
    <subcellularLocation>
        <location evidence="1">Membrane</location>
        <topology evidence="1">Multi-pass membrane protein</topology>
    </subcellularLocation>
</comment>
<feature type="region of interest" description="Disordered" evidence="5">
    <location>
        <begin position="1"/>
        <end position="65"/>
    </location>
</feature>
<dbReference type="Pfam" id="PF13000">
    <property type="entry name" value="Acatn"/>
    <property type="match status" value="2"/>
</dbReference>
<evidence type="ECO:0000256" key="3">
    <source>
        <dbReference type="ARBA" id="ARBA00022989"/>
    </source>
</evidence>
<dbReference type="OrthoDB" id="6415790at2759"/>
<feature type="transmembrane region" description="Helical" evidence="6">
    <location>
        <begin position="173"/>
        <end position="193"/>
    </location>
</feature>
<keyword evidence="8" id="KW-1185">Reference proteome</keyword>
<accession>A0A9Q9ALX4</accession>
<feature type="transmembrane region" description="Helical" evidence="6">
    <location>
        <begin position="432"/>
        <end position="458"/>
    </location>
</feature>
<keyword evidence="2 6" id="KW-0812">Transmembrane</keyword>
<gene>
    <name evidence="7" type="ORF">Slin15195_G038030</name>
</gene>
<keyword evidence="4 6" id="KW-0472">Membrane</keyword>
<evidence type="ECO:0000256" key="4">
    <source>
        <dbReference type="ARBA" id="ARBA00023136"/>
    </source>
</evidence>
<dbReference type="EMBL" id="CP099420">
    <property type="protein sequence ID" value="USW50484.1"/>
    <property type="molecule type" value="Genomic_DNA"/>
</dbReference>
<evidence type="ECO:0000256" key="1">
    <source>
        <dbReference type="ARBA" id="ARBA00004141"/>
    </source>
</evidence>
<dbReference type="GO" id="GO:0008521">
    <property type="term" value="F:acetyl-CoA transmembrane transporter activity"/>
    <property type="evidence" value="ECO:0007669"/>
    <property type="project" value="InterPro"/>
</dbReference>
<dbReference type="SUPFAM" id="SSF103473">
    <property type="entry name" value="MFS general substrate transporter"/>
    <property type="match status" value="1"/>
</dbReference>
<feature type="transmembrane region" description="Helical" evidence="6">
    <location>
        <begin position="288"/>
        <end position="309"/>
    </location>
</feature>
<dbReference type="InterPro" id="IPR036259">
    <property type="entry name" value="MFS_trans_sf"/>
</dbReference>
<dbReference type="InterPro" id="IPR024371">
    <property type="entry name" value="AcetylCoA_trans_1-like"/>
</dbReference>
<sequence>MPSRKSKSPNPRNGSLRHKTSTSSSLNSSVNTSANDMNGGQFLERRKNAHLEPLQYDNDEDSSDARDRLMGRSTFSLDEAPPEKEGGEGESKGFFELPMQDRRNFLLLVLLYFLQGIPMGLAGGSIPFLLKSHLSYSQIGVYSLASYPYSLKLLWSPIVDAIWSARVGRRKSWILPIQTLSGFGMLYLGSRASQMMEAAGADGGAGVWNFTGWWFSLVFMCATQDIAVDGWALTLLSQSNLSYASTAQTVGLTGGQFLSYTVFLALNSPDFANKWFRSQPLDVGLITLNSYLTFFGWFYLLVTLGLAVLKKEDRTKENESVWGVYKTMGGIMKLKNIQTFIIIHLIAKIGFQANDAVTNLKLIDKGFSQEDLALVVLIDFPFEMGLGYYAGKWSEQYQPVRVWCWAFVGRLVAAVFAQLVVMFFPVGGTTTSYLFIIIIEHVFSTFMSTVMFVAISAFHAKISDPAIGGTYMTLLATVSNLGGTFPRFFILKAVDAFTQATCIPPKGNPGDLKGDLITQSFDCVAEAEKHRCVNGGGTCNIGRDGYYYVNVLCVIFGVITFWGYIKPAALKLQALPMRAWRLAN</sequence>
<feature type="transmembrane region" description="Helical" evidence="6">
    <location>
        <begin position="249"/>
        <end position="268"/>
    </location>
</feature>
<dbReference type="PANTHER" id="PTHR12778">
    <property type="entry name" value="SOLUTE CARRIER FAMILY 33 ACETYL-COA TRANSPORTER -RELATED"/>
    <property type="match status" value="1"/>
</dbReference>
<dbReference type="GO" id="GO:0035348">
    <property type="term" value="P:acetyl-CoA transmembrane transport"/>
    <property type="evidence" value="ECO:0007669"/>
    <property type="project" value="InterPro"/>
</dbReference>
<feature type="transmembrane region" description="Helical" evidence="6">
    <location>
        <begin position="470"/>
        <end position="490"/>
    </location>
</feature>
<dbReference type="GO" id="GO:0016020">
    <property type="term" value="C:membrane"/>
    <property type="evidence" value="ECO:0007669"/>
    <property type="project" value="UniProtKB-SubCell"/>
</dbReference>
<feature type="transmembrane region" description="Helical" evidence="6">
    <location>
        <begin position="105"/>
        <end position="129"/>
    </location>
</feature>
<dbReference type="PANTHER" id="PTHR12778:SF9">
    <property type="entry name" value="ACETYL-COENZYME A TRANSPORTER 1"/>
    <property type="match status" value="1"/>
</dbReference>
<keyword evidence="3 6" id="KW-1133">Transmembrane helix</keyword>
<feature type="transmembrane region" description="Helical" evidence="6">
    <location>
        <begin position="545"/>
        <end position="565"/>
    </location>
</feature>
<evidence type="ECO:0000256" key="2">
    <source>
        <dbReference type="ARBA" id="ARBA00022692"/>
    </source>
</evidence>
<dbReference type="Gene3D" id="1.20.1250.20">
    <property type="entry name" value="MFS general substrate transporter like domains"/>
    <property type="match status" value="1"/>
</dbReference>
<feature type="transmembrane region" description="Helical" evidence="6">
    <location>
        <begin position="402"/>
        <end position="426"/>
    </location>
</feature>
<dbReference type="Proteomes" id="UP001056384">
    <property type="component" value="Chromosome 3"/>
</dbReference>
<evidence type="ECO:0000313" key="7">
    <source>
        <dbReference type="EMBL" id="USW50484.1"/>
    </source>
</evidence>
<feature type="transmembrane region" description="Helical" evidence="6">
    <location>
        <begin position="373"/>
        <end position="390"/>
    </location>
</feature>
<organism evidence="7 8">
    <name type="scientific">Septoria linicola</name>
    <dbReference type="NCBI Taxonomy" id="215465"/>
    <lineage>
        <taxon>Eukaryota</taxon>
        <taxon>Fungi</taxon>
        <taxon>Dikarya</taxon>
        <taxon>Ascomycota</taxon>
        <taxon>Pezizomycotina</taxon>
        <taxon>Dothideomycetes</taxon>
        <taxon>Dothideomycetidae</taxon>
        <taxon>Mycosphaerellales</taxon>
        <taxon>Mycosphaerellaceae</taxon>
        <taxon>Septoria</taxon>
    </lineage>
</organism>
<proteinExistence type="predicted"/>
<name>A0A9Q9ALX4_9PEZI</name>
<evidence type="ECO:0000256" key="6">
    <source>
        <dbReference type="SAM" id="Phobius"/>
    </source>
</evidence>
<evidence type="ECO:0000256" key="5">
    <source>
        <dbReference type="SAM" id="MobiDB-lite"/>
    </source>
</evidence>
<dbReference type="InterPro" id="IPR004752">
    <property type="entry name" value="AmpG_permease/AT-1"/>
</dbReference>
<dbReference type="AlphaFoldDB" id="A0A9Q9ALX4"/>
<feature type="compositionally biased region" description="Low complexity" evidence="5">
    <location>
        <begin position="21"/>
        <end position="35"/>
    </location>
</feature>
<protein>
    <submittedName>
        <fullName evidence="7">AmpG-like permease/Acetyl-coenzyme A transporter 1, MFS transporter superfamily</fullName>
    </submittedName>
</protein>